<dbReference type="Proteomes" id="UP000639772">
    <property type="component" value="Chromosome 3"/>
</dbReference>
<organism evidence="3 5">
    <name type="scientific">Vanilla planifolia</name>
    <name type="common">Vanilla</name>
    <dbReference type="NCBI Taxonomy" id="51239"/>
    <lineage>
        <taxon>Eukaryota</taxon>
        <taxon>Viridiplantae</taxon>
        <taxon>Streptophyta</taxon>
        <taxon>Embryophyta</taxon>
        <taxon>Tracheophyta</taxon>
        <taxon>Spermatophyta</taxon>
        <taxon>Magnoliopsida</taxon>
        <taxon>Liliopsida</taxon>
        <taxon>Asparagales</taxon>
        <taxon>Orchidaceae</taxon>
        <taxon>Vanilloideae</taxon>
        <taxon>Vanilleae</taxon>
        <taxon>Vanilla</taxon>
    </lineage>
</organism>
<reference evidence="4 5" key="1">
    <citation type="journal article" date="2020" name="Nat. Food">
        <title>A phased Vanilla planifolia genome enables genetic improvement of flavour and production.</title>
        <authorList>
            <person name="Hasing T."/>
            <person name="Tang H."/>
            <person name="Brym M."/>
            <person name="Khazi F."/>
            <person name="Huang T."/>
            <person name="Chambers A.H."/>
        </authorList>
    </citation>
    <scope>NUCLEOTIDE SEQUENCE [LARGE SCALE GENOMIC DNA]</scope>
    <source>
        <tissue evidence="3">Leaf</tissue>
    </source>
</reference>
<proteinExistence type="predicted"/>
<feature type="region of interest" description="Disordered" evidence="1">
    <location>
        <begin position="45"/>
        <end position="66"/>
    </location>
</feature>
<evidence type="ECO:0000313" key="2">
    <source>
        <dbReference type="EMBL" id="KAG0488282.1"/>
    </source>
</evidence>
<accession>A0A835RD03</accession>
<comment type="caution">
    <text evidence="3">The sequence shown here is derived from an EMBL/GenBank/DDBJ whole genome shotgun (WGS) entry which is preliminary data.</text>
</comment>
<evidence type="ECO:0000313" key="3">
    <source>
        <dbReference type="EMBL" id="KAG0489995.1"/>
    </source>
</evidence>
<evidence type="ECO:0000313" key="5">
    <source>
        <dbReference type="Proteomes" id="UP000639772"/>
    </source>
</evidence>
<dbReference type="AlphaFoldDB" id="A0A835RD03"/>
<dbReference type="EMBL" id="JADCNM010000003">
    <property type="protein sequence ID" value="KAG0489995.1"/>
    <property type="molecule type" value="Genomic_DNA"/>
</dbReference>
<sequence length="121" mass="12876">MEAATILYFVPQRGGAHKHHGAQGKRYDSVTSLRRPREIRRCTRGTNTGLVGSSGAVNTVPGDHDLAPVHRRTAATGKPAEVVASIRLTTSENPKKLHFTGANMELALVVNIVAASEPGRG</sequence>
<dbReference type="Proteomes" id="UP000636800">
    <property type="component" value="Chromosome 3"/>
</dbReference>
<feature type="compositionally biased region" description="Polar residues" evidence="1">
    <location>
        <begin position="45"/>
        <end position="57"/>
    </location>
</feature>
<evidence type="ECO:0000313" key="4">
    <source>
        <dbReference type="Proteomes" id="UP000636800"/>
    </source>
</evidence>
<name>A0A835RD03_VANPL</name>
<keyword evidence="4" id="KW-1185">Reference proteome</keyword>
<dbReference type="EMBL" id="JADCNL010000003">
    <property type="protein sequence ID" value="KAG0488282.1"/>
    <property type="molecule type" value="Genomic_DNA"/>
</dbReference>
<gene>
    <name evidence="3" type="ORF">HPP92_006858</name>
    <name evidence="2" type="ORF">HPP92_007093</name>
</gene>
<evidence type="ECO:0000256" key="1">
    <source>
        <dbReference type="SAM" id="MobiDB-lite"/>
    </source>
</evidence>
<protein>
    <submittedName>
        <fullName evidence="3">Uncharacterized protein</fullName>
    </submittedName>
</protein>